<protein>
    <recommendedName>
        <fullName evidence="1">Methyltransferase FkbM domain-containing protein</fullName>
    </recommendedName>
</protein>
<dbReference type="InterPro" id="IPR052514">
    <property type="entry name" value="SAM-dependent_MTase"/>
</dbReference>
<dbReference type="Gene3D" id="3.40.50.150">
    <property type="entry name" value="Vaccinia Virus protein VP39"/>
    <property type="match status" value="1"/>
</dbReference>
<comment type="caution">
    <text evidence="2">The sequence shown here is derived from an EMBL/GenBank/DDBJ whole genome shotgun (WGS) entry which is preliminary data.</text>
</comment>
<dbReference type="AlphaFoldDB" id="A0A150XE93"/>
<dbReference type="NCBIfam" id="TIGR01444">
    <property type="entry name" value="fkbM_fam"/>
    <property type="match status" value="1"/>
</dbReference>
<dbReference type="Proteomes" id="UP000075583">
    <property type="component" value="Unassembled WGS sequence"/>
</dbReference>
<evidence type="ECO:0000313" key="3">
    <source>
        <dbReference type="Proteomes" id="UP000075583"/>
    </source>
</evidence>
<keyword evidence="3" id="KW-1185">Reference proteome</keyword>
<dbReference type="Pfam" id="PF05050">
    <property type="entry name" value="Methyltransf_21"/>
    <property type="match status" value="1"/>
</dbReference>
<organism evidence="2 3">
    <name type="scientific">Roseivirga ehrenbergii (strain DSM 102268 / JCM 13514 / KCTC 12282 / NCIMB 14502 / KMM 6017)</name>
    <dbReference type="NCBI Taxonomy" id="279360"/>
    <lineage>
        <taxon>Bacteria</taxon>
        <taxon>Pseudomonadati</taxon>
        <taxon>Bacteroidota</taxon>
        <taxon>Cytophagia</taxon>
        <taxon>Cytophagales</taxon>
        <taxon>Roseivirgaceae</taxon>
        <taxon>Roseivirga</taxon>
    </lineage>
</organism>
<sequence length="263" mass="30326">MNLVKKITSKLDLLLGDKTRINIKKCDFGFSCRINDFIVYSHEKGCITKAYDQIFLNEVYFFRSENNNPLIVDCGANIGLATLYFKMIYPNARIIAIEPSREAYKSLVKNVRENKLTNVVCVNKAVSDIIGTVNFTTNEIISGSIREEKIMDNAYTVETCLLSSFLNEKVDMLKVDIEGAEKMVIPEIADCLQNVDNLFLEFHSFVQETQYLSVLLKTLESKNFRYFIENDSRNKLKRPFEEIPVSLNQDMQLNIWAKRKNVI</sequence>
<evidence type="ECO:0000259" key="1">
    <source>
        <dbReference type="Pfam" id="PF05050"/>
    </source>
</evidence>
<accession>A0A150XE93</accession>
<dbReference type="SUPFAM" id="SSF53335">
    <property type="entry name" value="S-adenosyl-L-methionine-dependent methyltransferases"/>
    <property type="match status" value="1"/>
</dbReference>
<dbReference type="OrthoDB" id="9812600at2"/>
<proteinExistence type="predicted"/>
<dbReference type="PANTHER" id="PTHR34203">
    <property type="entry name" value="METHYLTRANSFERASE, FKBM FAMILY PROTEIN"/>
    <property type="match status" value="1"/>
</dbReference>
<dbReference type="EMBL" id="LQZQ01000012">
    <property type="protein sequence ID" value="KYG77037.1"/>
    <property type="molecule type" value="Genomic_DNA"/>
</dbReference>
<dbReference type="PANTHER" id="PTHR34203:SF15">
    <property type="entry name" value="SLL1173 PROTEIN"/>
    <property type="match status" value="1"/>
</dbReference>
<evidence type="ECO:0000313" key="2">
    <source>
        <dbReference type="EMBL" id="KYG77037.1"/>
    </source>
</evidence>
<dbReference type="InterPro" id="IPR029063">
    <property type="entry name" value="SAM-dependent_MTases_sf"/>
</dbReference>
<dbReference type="RefSeq" id="WP_062591147.1">
    <property type="nucleotide sequence ID" value="NZ_LQZQ01000012.1"/>
</dbReference>
<dbReference type="InterPro" id="IPR006342">
    <property type="entry name" value="FkbM_mtfrase"/>
</dbReference>
<reference evidence="2" key="1">
    <citation type="submission" date="2016-01" db="EMBL/GenBank/DDBJ databases">
        <title>Genome sequencing of Roseivirga ehrenbergii KMM 6017.</title>
        <authorList>
            <person name="Selvaratnam C."/>
            <person name="Thevarajoo S."/>
            <person name="Goh K.M."/>
            <person name="Ee R."/>
            <person name="Chan K.-G."/>
            <person name="Chong C.S."/>
        </authorList>
    </citation>
    <scope>NUCLEOTIDE SEQUENCE [LARGE SCALE GENOMIC DNA]</scope>
    <source>
        <strain evidence="2">KMM 6017</strain>
    </source>
</reference>
<gene>
    <name evidence="2" type="ORF">MB14_02215</name>
</gene>
<dbReference type="STRING" id="279360.MB14_02215"/>
<feature type="domain" description="Methyltransferase FkbM" evidence="1">
    <location>
        <begin position="73"/>
        <end position="226"/>
    </location>
</feature>
<name>A0A150XE93_ROSEK</name>